<comment type="caution">
    <text evidence="4">The sequence shown here is derived from an EMBL/GenBank/DDBJ whole genome shotgun (WGS) entry which is preliminary data.</text>
</comment>
<dbReference type="InterPro" id="IPR023188">
    <property type="entry name" value="DPS_DNA-bd_CS"/>
</dbReference>
<dbReference type="InterPro" id="IPR002177">
    <property type="entry name" value="DPS_DNA-bd"/>
</dbReference>
<dbReference type="EC" id="1.16.-.-" evidence="4"/>
<dbReference type="EMBL" id="SJPR01000001">
    <property type="protein sequence ID" value="TWU00649.1"/>
    <property type="molecule type" value="Genomic_DNA"/>
</dbReference>
<dbReference type="AlphaFoldDB" id="A0A5C6AN12"/>
<dbReference type="GO" id="GO:0008199">
    <property type="term" value="F:ferric iron binding"/>
    <property type="evidence" value="ECO:0007669"/>
    <property type="project" value="InterPro"/>
</dbReference>
<feature type="domain" description="Ferritin/DPS" evidence="3">
    <location>
        <begin position="19"/>
        <end position="155"/>
    </location>
</feature>
<keyword evidence="5" id="KW-1185">Reference proteome</keyword>
<sequence>MKPLRRHVVEGADRTKTIESLQACLVDLIDLALQGKQAHWNVVGPNFRAVHLQLDEIIESARAASDEVAERIVTLGEPAEGRAAAVAAASRIDEFPAGLHSVSTVVTHVADRLEQTIAGLRKAIDAVEKTDPISQDLLIGVSATLEKHLWMVQAQEG</sequence>
<gene>
    <name evidence="4" type="primary">dps</name>
    <name evidence="4" type="ORF">Pla108_16010</name>
</gene>
<dbReference type="PANTHER" id="PTHR42932">
    <property type="entry name" value="GENERAL STRESS PROTEIN 20U"/>
    <property type="match status" value="1"/>
</dbReference>
<dbReference type="OrthoDB" id="9797023at2"/>
<dbReference type="GO" id="GO:0016722">
    <property type="term" value="F:oxidoreductase activity, acting on metal ions"/>
    <property type="evidence" value="ECO:0007669"/>
    <property type="project" value="InterPro"/>
</dbReference>
<evidence type="ECO:0000256" key="1">
    <source>
        <dbReference type="ARBA" id="ARBA00009497"/>
    </source>
</evidence>
<evidence type="ECO:0000259" key="3">
    <source>
        <dbReference type="Pfam" id="PF00210"/>
    </source>
</evidence>
<dbReference type="PIRSF" id="PIRSF005900">
    <property type="entry name" value="Dps"/>
    <property type="match status" value="1"/>
</dbReference>
<dbReference type="InterPro" id="IPR012347">
    <property type="entry name" value="Ferritin-like"/>
</dbReference>
<dbReference type="SUPFAM" id="SSF47240">
    <property type="entry name" value="Ferritin-like"/>
    <property type="match status" value="1"/>
</dbReference>
<evidence type="ECO:0000256" key="2">
    <source>
        <dbReference type="RuleBase" id="RU003875"/>
    </source>
</evidence>
<dbReference type="InterPro" id="IPR008331">
    <property type="entry name" value="Ferritin_DPS_dom"/>
</dbReference>
<protein>
    <submittedName>
        <fullName evidence="4">DNA protection during starvation protein</fullName>
        <ecNumber evidence="4">1.16.-.-</ecNumber>
    </submittedName>
</protein>
<evidence type="ECO:0000313" key="5">
    <source>
        <dbReference type="Proteomes" id="UP000317421"/>
    </source>
</evidence>
<keyword evidence="4" id="KW-0560">Oxidoreductase</keyword>
<accession>A0A5C6AN12</accession>
<comment type="similarity">
    <text evidence="1 2">Belongs to the Dps family.</text>
</comment>
<dbReference type="RefSeq" id="WP_146444297.1">
    <property type="nucleotide sequence ID" value="NZ_SJPR01000001.1"/>
</dbReference>
<evidence type="ECO:0000313" key="4">
    <source>
        <dbReference type="EMBL" id="TWU00649.1"/>
    </source>
</evidence>
<dbReference type="Proteomes" id="UP000317421">
    <property type="component" value="Unassembled WGS sequence"/>
</dbReference>
<name>A0A5C6AN12_9BACT</name>
<dbReference type="PANTHER" id="PTHR42932:SF2">
    <property type="entry name" value="DNA PROTECTION DURING STARVATION PROTEIN 1"/>
    <property type="match status" value="1"/>
</dbReference>
<dbReference type="Gene3D" id="1.20.1260.10">
    <property type="match status" value="1"/>
</dbReference>
<dbReference type="InterPro" id="IPR009078">
    <property type="entry name" value="Ferritin-like_SF"/>
</dbReference>
<dbReference type="CDD" id="cd01043">
    <property type="entry name" value="DPS"/>
    <property type="match status" value="1"/>
</dbReference>
<dbReference type="NCBIfam" id="NF006975">
    <property type="entry name" value="PRK09448.1"/>
    <property type="match status" value="1"/>
</dbReference>
<dbReference type="PRINTS" id="PR01346">
    <property type="entry name" value="HELNAPAPROT"/>
</dbReference>
<dbReference type="PROSITE" id="PS00818">
    <property type="entry name" value="DPS_1"/>
    <property type="match status" value="1"/>
</dbReference>
<reference evidence="4 5" key="1">
    <citation type="submission" date="2019-02" db="EMBL/GenBank/DDBJ databases">
        <title>Deep-cultivation of Planctomycetes and their phenomic and genomic characterization uncovers novel biology.</title>
        <authorList>
            <person name="Wiegand S."/>
            <person name="Jogler M."/>
            <person name="Boedeker C."/>
            <person name="Pinto D."/>
            <person name="Vollmers J."/>
            <person name="Rivas-Marin E."/>
            <person name="Kohn T."/>
            <person name="Peeters S.H."/>
            <person name="Heuer A."/>
            <person name="Rast P."/>
            <person name="Oberbeckmann S."/>
            <person name="Bunk B."/>
            <person name="Jeske O."/>
            <person name="Meyerdierks A."/>
            <person name="Storesund J.E."/>
            <person name="Kallscheuer N."/>
            <person name="Luecker S."/>
            <person name="Lage O.M."/>
            <person name="Pohl T."/>
            <person name="Merkel B.J."/>
            <person name="Hornburger P."/>
            <person name="Mueller R.-W."/>
            <person name="Bruemmer F."/>
            <person name="Labrenz M."/>
            <person name="Spormann A.M."/>
            <person name="Op Den Camp H."/>
            <person name="Overmann J."/>
            <person name="Amann R."/>
            <person name="Jetten M.S.M."/>
            <person name="Mascher T."/>
            <person name="Medema M.H."/>
            <person name="Devos D.P."/>
            <person name="Kaster A.-K."/>
            <person name="Ovreas L."/>
            <person name="Rohde M."/>
            <person name="Galperin M.Y."/>
            <person name="Jogler C."/>
        </authorList>
    </citation>
    <scope>NUCLEOTIDE SEQUENCE [LARGE SCALE GENOMIC DNA]</scope>
    <source>
        <strain evidence="4 5">Pla108</strain>
    </source>
</reference>
<dbReference type="Pfam" id="PF00210">
    <property type="entry name" value="Ferritin"/>
    <property type="match status" value="1"/>
</dbReference>
<organism evidence="4 5">
    <name type="scientific">Botrimarina colliarenosi</name>
    <dbReference type="NCBI Taxonomy" id="2528001"/>
    <lineage>
        <taxon>Bacteria</taxon>
        <taxon>Pseudomonadati</taxon>
        <taxon>Planctomycetota</taxon>
        <taxon>Planctomycetia</taxon>
        <taxon>Pirellulales</taxon>
        <taxon>Lacipirellulaceae</taxon>
        <taxon>Botrimarina</taxon>
    </lineage>
</organism>
<proteinExistence type="inferred from homology"/>